<name>A0A0C9UYV6_SPHS4</name>
<dbReference type="PANTHER" id="PTHR19959">
    <property type="entry name" value="KINESIN LIGHT CHAIN"/>
    <property type="match status" value="1"/>
</dbReference>
<dbReference type="PANTHER" id="PTHR19959:SF119">
    <property type="entry name" value="FUNGAL LIPASE-LIKE DOMAIN-CONTAINING PROTEIN"/>
    <property type="match status" value="1"/>
</dbReference>
<accession>A0A0C9UYV6</accession>
<feature type="domain" description="CHAT" evidence="1">
    <location>
        <begin position="778"/>
        <end position="1065"/>
    </location>
</feature>
<feature type="non-terminal residue" evidence="2">
    <location>
        <position position="1066"/>
    </location>
</feature>
<protein>
    <recommendedName>
        <fullName evidence="1">CHAT domain-containing protein</fullName>
    </recommendedName>
</protein>
<dbReference type="InterPro" id="IPR024983">
    <property type="entry name" value="CHAT_dom"/>
</dbReference>
<sequence>RQFEQLGDMTDLNQSVLKLQEAVQLTPDGHSDKPSRLNNLGNSLLRRFELLGDTTDLNQSVFKFQEAVQLTPDGHPHKLSLLNNLGNSLLRQFDQLGDMTDLHQSVLKKQEALQLTPDGHPQKPSLLSNLGNSLLRRFEQLGDMTDLNQSVLKKQEAVQLTPDGHPDKPSLLNNLGNSLLRRFEELGDTTDLNQSVFNIQEAVQLAPDGHPDKPSWLNNLGNSLLRRFEQLGDMTDLHQSSVLKFQEAVQLTSDGHPHTPSWLDSLGNSLLSRFERLGDIADLNQSVLKKQEAVRLTPDDHPDKPLRLNNLGNSLLRRFERHGDMTDLNHSVLRVQEAVQLTPDGHPDKPSWLNNLGNSLLRRFERLGDMTDLNQSVLKTQEAVQLTPDGHPHKPSRLNSLGNALLIQFEQLGEMTDLNQSVLKFQEAVQLVPDGHPNKPAWFNNLGNSLLRRFEQLGDLTDLNQSVLKTQKAVQLTPDGDPHKPSWLYNLGCLLILRFLKLRLPDDMVDAVWAYSSATHAEYGPPSVRLQAAQCWAICLQASPPPPKSILDIYYIAIPLLAETAWLGSSLPDCHYQIMQAGSVVHEAAAAAHQFGDHIQAVEWLEQGRSVIWGQLLQLRTPIDDLKEKEPILSQRLKLNSLQLEEAASPWHIIHDNTPEIASHGHHLAVERKQILKEIRMCQGFERFLLPRTIRELTPAASNGPIVILNSSEVHDTCYALILLPNCPDDVLPVKLNFFTPSQAKVLYHKLQTLLDPRRKLILASNKGTIGQGFKVILAELWGGVVRPVLEALALMDPSPRVKPRLWWCPTGIFSFLPLHAAGLYHADASPGSKLSYFAISSYIPTLADLVDRISPLSQPGPPKLLAIAQPSSIGQREIPGTVDEIRYIEAAVEQSRALTLMTLIRENATLKNVVSGLKTANWIHFACHGVQNPAHPTESALLLAGKDRLTLAMLTSLKITNGGLAFLSACQTAKGNEKLLDEAVHLSAGMLATGFGGVIATMWSVHDKVAPQVARDVYKHLNQLGMDVSEAAHALHSAVENARKGMQGEDDAAFISWVPFIHMGI</sequence>
<proteinExistence type="predicted"/>
<keyword evidence="3" id="KW-1185">Reference proteome</keyword>
<dbReference type="InterPro" id="IPR011990">
    <property type="entry name" value="TPR-like_helical_dom_sf"/>
</dbReference>
<organism evidence="2 3">
    <name type="scientific">Sphaerobolus stellatus (strain SS14)</name>
    <dbReference type="NCBI Taxonomy" id="990650"/>
    <lineage>
        <taxon>Eukaryota</taxon>
        <taxon>Fungi</taxon>
        <taxon>Dikarya</taxon>
        <taxon>Basidiomycota</taxon>
        <taxon>Agaricomycotina</taxon>
        <taxon>Agaricomycetes</taxon>
        <taxon>Phallomycetidae</taxon>
        <taxon>Geastrales</taxon>
        <taxon>Sphaerobolaceae</taxon>
        <taxon>Sphaerobolus</taxon>
    </lineage>
</organism>
<dbReference type="HOGENOM" id="CLU_001305_0_0_1"/>
<gene>
    <name evidence="2" type="ORF">M422DRAFT_182071</name>
</gene>
<dbReference type="EMBL" id="KN837199">
    <property type="protein sequence ID" value="KIJ34447.1"/>
    <property type="molecule type" value="Genomic_DNA"/>
</dbReference>
<dbReference type="AlphaFoldDB" id="A0A0C9UYV6"/>
<dbReference type="OrthoDB" id="9991317at2759"/>
<dbReference type="Gene3D" id="1.25.40.10">
    <property type="entry name" value="Tetratricopeptide repeat domain"/>
    <property type="match status" value="2"/>
</dbReference>
<reference evidence="2 3" key="1">
    <citation type="submission" date="2014-06" db="EMBL/GenBank/DDBJ databases">
        <title>Evolutionary Origins and Diversification of the Mycorrhizal Mutualists.</title>
        <authorList>
            <consortium name="DOE Joint Genome Institute"/>
            <consortium name="Mycorrhizal Genomics Consortium"/>
            <person name="Kohler A."/>
            <person name="Kuo A."/>
            <person name="Nagy L.G."/>
            <person name="Floudas D."/>
            <person name="Copeland A."/>
            <person name="Barry K.W."/>
            <person name="Cichocki N."/>
            <person name="Veneault-Fourrey C."/>
            <person name="LaButti K."/>
            <person name="Lindquist E.A."/>
            <person name="Lipzen A."/>
            <person name="Lundell T."/>
            <person name="Morin E."/>
            <person name="Murat C."/>
            <person name="Riley R."/>
            <person name="Ohm R."/>
            <person name="Sun H."/>
            <person name="Tunlid A."/>
            <person name="Henrissat B."/>
            <person name="Grigoriev I.V."/>
            <person name="Hibbett D.S."/>
            <person name="Martin F."/>
        </authorList>
    </citation>
    <scope>NUCLEOTIDE SEQUENCE [LARGE SCALE GENOMIC DNA]</scope>
    <source>
        <strain evidence="2 3">SS14</strain>
    </source>
</reference>
<evidence type="ECO:0000259" key="1">
    <source>
        <dbReference type="Pfam" id="PF12770"/>
    </source>
</evidence>
<dbReference type="Proteomes" id="UP000054279">
    <property type="component" value="Unassembled WGS sequence"/>
</dbReference>
<evidence type="ECO:0000313" key="2">
    <source>
        <dbReference type="EMBL" id="KIJ34447.1"/>
    </source>
</evidence>
<dbReference type="Pfam" id="PF12770">
    <property type="entry name" value="CHAT"/>
    <property type="match status" value="1"/>
</dbReference>
<evidence type="ECO:0000313" key="3">
    <source>
        <dbReference type="Proteomes" id="UP000054279"/>
    </source>
</evidence>